<dbReference type="EMBL" id="VLTO01000026">
    <property type="protein sequence ID" value="KAA0174078.1"/>
    <property type="molecule type" value="Genomic_DNA"/>
</dbReference>
<evidence type="ECO:0000259" key="2">
    <source>
        <dbReference type="Pfam" id="PF01261"/>
    </source>
</evidence>
<keyword evidence="1" id="KW-0812">Transmembrane</keyword>
<dbReference type="Gene3D" id="3.20.20.150">
    <property type="entry name" value="Divalent-metal-dependent TIM barrel enzymes"/>
    <property type="match status" value="1"/>
</dbReference>
<evidence type="ECO:0000313" key="4">
    <source>
        <dbReference type="Proteomes" id="UP000322899"/>
    </source>
</evidence>
<evidence type="ECO:0000256" key="1">
    <source>
        <dbReference type="SAM" id="Phobius"/>
    </source>
</evidence>
<proteinExistence type="predicted"/>
<dbReference type="OrthoDB" id="9971575at2759"/>
<feature type="transmembrane region" description="Helical" evidence="1">
    <location>
        <begin position="397"/>
        <end position="416"/>
    </location>
</feature>
<keyword evidence="1" id="KW-0472">Membrane</keyword>
<dbReference type="SUPFAM" id="SSF51658">
    <property type="entry name" value="Xylose isomerase-like"/>
    <property type="match status" value="1"/>
</dbReference>
<accession>A0A5A8E9X6</accession>
<evidence type="ECO:0000313" key="3">
    <source>
        <dbReference type="EMBL" id="KAA0174078.1"/>
    </source>
</evidence>
<keyword evidence="1" id="KW-1133">Transmembrane helix</keyword>
<dbReference type="Pfam" id="PF01261">
    <property type="entry name" value="AP_endonuc_2"/>
    <property type="match status" value="1"/>
</dbReference>
<gene>
    <name evidence="3" type="ORF">FNF27_04464</name>
</gene>
<reference evidence="3 4" key="1">
    <citation type="submission" date="2019-07" db="EMBL/GenBank/DDBJ databases">
        <title>Genomes of Cafeteria roenbergensis.</title>
        <authorList>
            <person name="Fischer M.G."/>
            <person name="Hackl T."/>
            <person name="Roman M."/>
        </authorList>
    </citation>
    <scope>NUCLEOTIDE SEQUENCE [LARGE SCALE GENOMIC DNA]</scope>
    <source>
        <strain evidence="3 4">E4-10P</strain>
    </source>
</reference>
<dbReference type="Proteomes" id="UP000322899">
    <property type="component" value="Unassembled WGS sequence"/>
</dbReference>
<dbReference type="AlphaFoldDB" id="A0A5A8E9X6"/>
<protein>
    <recommendedName>
        <fullName evidence="2">Xylose isomerase-like TIM barrel domain-containing protein</fullName>
    </recommendedName>
</protein>
<name>A0A5A8E9X6_CAFRO</name>
<feature type="domain" description="Xylose isomerase-like TIM barrel" evidence="2">
    <location>
        <begin position="65"/>
        <end position="235"/>
    </location>
</feature>
<dbReference type="InterPro" id="IPR013022">
    <property type="entry name" value="Xyl_isomerase-like_TIM-brl"/>
</dbReference>
<comment type="caution">
    <text evidence="3">The sequence shown here is derived from an EMBL/GenBank/DDBJ whole genome shotgun (WGS) entry which is preliminary data.</text>
</comment>
<organism evidence="3 4">
    <name type="scientific">Cafeteria roenbergensis</name>
    <name type="common">Marine flagellate</name>
    <dbReference type="NCBI Taxonomy" id="33653"/>
    <lineage>
        <taxon>Eukaryota</taxon>
        <taxon>Sar</taxon>
        <taxon>Stramenopiles</taxon>
        <taxon>Bigyra</taxon>
        <taxon>Opalozoa</taxon>
        <taxon>Bicosoecida</taxon>
        <taxon>Cafeteriaceae</taxon>
        <taxon>Cafeteria</taxon>
    </lineage>
</organism>
<sequence>MRIVLIKTVWGSPEMGSPAQWDGLLRRIKASEEKMRLSRLVPTRTSWRQPTPCCALACTLPSQAEGFDGVEAALCGIPEGAELKFADRVRAAGLRLIAQVHTAGYTGRPSADPLAMGTNNQAYVGSQDIEEHLLHLESSLWRCRDMKAEHVNVHGGHDSWPLEKAVEYLSRAVGIAEKAGISISHETHRRRLMWNPWQTRSLAAAVPGLRITADLSHWVCACERVFGSDSDAEWPVILEAVAGRTALVHARVGYSEGPQVPHPAAPEVAFEVKEHLSWWRTIVRARVAAGAEELFVEPEFGPPGYQRCTPFRLAAEGDIWEMNTYMAARVVRMCQGVPGVVAEMPAAMEAVLRRCDARAAAFMRGDEADGSVSAAAGGVCAATLRMVLGRDAEVSEAFAIGAVAAAACCAAAWLVCGSARGT</sequence>
<dbReference type="InterPro" id="IPR036237">
    <property type="entry name" value="Xyl_isomerase-like_sf"/>
</dbReference>